<organism evidence="2 3">
    <name type="scientific">Streptomyces hyaluromycini</name>
    <dbReference type="NCBI Taxonomy" id="1377993"/>
    <lineage>
        <taxon>Bacteria</taxon>
        <taxon>Bacillati</taxon>
        <taxon>Actinomycetota</taxon>
        <taxon>Actinomycetes</taxon>
        <taxon>Kitasatosporales</taxon>
        <taxon>Streptomycetaceae</taxon>
        <taxon>Streptomyces</taxon>
    </lineage>
</organism>
<feature type="transmembrane region" description="Helical" evidence="1">
    <location>
        <begin position="20"/>
        <end position="39"/>
    </location>
</feature>
<keyword evidence="3" id="KW-1185">Reference proteome</keyword>
<evidence type="ECO:0000256" key="1">
    <source>
        <dbReference type="SAM" id="Phobius"/>
    </source>
</evidence>
<keyword evidence="1" id="KW-0472">Membrane</keyword>
<keyword evidence="1" id="KW-1133">Transmembrane helix</keyword>
<accession>A0ABV1XH89</accession>
<comment type="caution">
    <text evidence="2">The sequence shown here is derived from an EMBL/GenBank/DDBJ whole genome shotgun (WGS) entry which is preliminary data.</text>
</comment>
<evidence type="ECO:0000313" key="3">
    <source>
        <dbReference type="Proteomes" id="UP001474181"/>
    </source>
</evidence>
<proteinExistence type="predicted"/>
<reference evidence="2 3" key="1">
    <citation type="submission" date="2024-06" db="EMBL/GenBank/DDBJ databases">
        <title>The Natural Products Discovery Center: Release of the First 8490 Sequenced Strains for Exploring Actinobacteria Biosynthetic Diversity.</title>
        <authorList>
            <person name="Kalkreuter E."/>
            <person name="Kautsar S.A."/>
            <person name="Yang D."/>
            <person name="Bader C.D."/>
            <person name="Teijaro C.N."/>
            <person name="Fluegel L."/>
            <person name="Davis C.M."/>
            <person name="Simpson J.R."/>
            <person name="Lauterbach L."/>
            <person name="Steele A.D."/>
            <person name="Gui C."/>
            <person name="Meng S."/>
            <person name="Li G."/>
            <person name="Viehrig K."/>
            <person name="Ye F."/>
            <person name="Su P."/>
            <person name="Kiefer A.F."/>
            <person name="Nichols A."/>
            <person name="Cepeda A.J."/>
            <person name="Yan W."/>
            <person name="Fan B."/>
            <person name="Jiang Y."/>
            <person name="Adhikari A."/>
            <person name="Zheng C.-J."/>
            <person name="Schuster L."/>
            <person name="Cowan T.M."/>
            <person name="Smanski M.J."/>
            <person name="Chevrette M.G."/>
            <person name="De Carvalho L.P.S."/>
            <person name="Shen B."/>
        </authorList>
    </citation>
    <scope>NUCLEOTIDE SEQUENCE [LARGE SCALE GENOMIC DNA]</scope>
    <source>
        <strain evidence="2 3">NPDC000234</strain>
    </source>
</reference>
<name>A0ABV1XH89_9ACTN</name>
<evidence type="ECO:0000313" key="2">
    <source>
        <dbReference type="EMBL" id="MER7188398.1"/>
    </source>
</evidence>
<dbReference type="RefSeq" id="WP_350793351.1">
    <property type="nucleotide sequence ID" value="NZ_JBEPEK010001215.1"/>
</dbReference>
<sequence>MQHGVEAGDGGAYNTSVPALVAGGMLIAAACCGAAYRVWGGRPYRLWGVRSGADG</sequence>
<protein>
    <submittedName>
        <fullName evidence="2">Uncharacterized protein</fullName>
    </submittedName>
</protein>
<gene>
    <name evidence="2" type="ORF">ABT404_54610</name>
</gene>
<dbReference type="Proteomes" id="UP001474181">
    <property type="component" value="Unassembled WGS sequence"/>
</dbReference>
<keyword evidence="1" id="KW-0812">Transmembrane</keyword>
<dbReference type="EMBL" id="JBEPEK010001215">
    <property type="protein sequence ID" value="MER7188398.1"/>
    <property type="molecule type" value="Genomic_DNA"/>
</dbReference>